<dbReference type="SUPFAM" id="SSF57302">
    <property type="entry name" value="Snake toxin-like"/>
    <property type="match status" value="1"/>
</dbReference>
<reference evidence="2" key="3">
    <citation type="submission" date="2025-09" db="UniProtKB">
        <authorList>
            <consortium name="Ensembl"/>
        </authorList>
    </citation>
    <scope>IDENTIFICATION</scope>
</reference>
<dbReference type="GeneTree" id="ENSGT01140000285650"/>
<evidence type="ECO:0008006" key="4">
    <source>
        <dbReference type="Google" id="ProtNLM"/>
    </source>
</evidence>
<dbReference type="Gene3D" id="2.10.60.10">
    <property type="entry name" value="CD59"/>
    <property type="match status" value="1"/>
</dbReference>
<reference evidence="2" key="2">
    <citation type="submission" date="2025-08" db="UniProtKB">
        <authorList>
            <consortium name="Ensembl"/>
        </authorList>
    </citation>
    <scope>IDENTIFICATION</scope>
</reference>
<feature type="chain" id="PRO_5043036210" description="UPAR/Ly6 domain-containing protein" evidence="1">
    <location>
        <begin position="20"/>
        <end position="87"/>
    </location>
</feature>
<evidence type="ECO:0000256" key="1">
    <source>
        <dbReference type="SAM" id="SignalP"/>
    </source>
</evidence>
<proteinExistence type="predicted"/>
<dbReference type="InterPro" id="IPR045860">
    <property type="entry name" value="Snake_toxin-like_sf"/>
</dbReference>
<accession>A0AAQ4R2T8</accession>
<reference evidence="2 3" key="1">
    <citation type="journal article" date="2021" name="G3 (Bethesda)">
        <title>Improved contiguity of the threespine stickleback genome using long-read sequencing.</title>
        <authorList>
            <person name="Nath S."/>
            <person name="Shaw D.E."/>
            <person name="White M.A."/>
        </authorList>
    </citation>
    <scope>NUCLEOTIDE SEQUENCE [LARGE SCALE GENOMIC DNA]</scope>
    <source>
        <strain evidence="2 3">Lake Benthic</strain>
    </source>
</reference>
<sequence>MKTVILALLVLVVVSQGEALRCNCGGASKCSGRIETCSGFNPVCASMILQAGSRVSYFKRCMKESDCRLLLNTNVASGHCCSTDLCN</sequence>
<dbReference type="Ensembl" id="ENSGACT00000031906.1">
    <property type="protein sequence ID" value="ENSGACP00000057909.1"/>
    <property type="gene ID" value="ENSGACG00000028170.1"/>
</dbReference>
<dbReference type="AlphaFoldDB" id="A0AAQ4R2T8"/>
<organism evidence="2 3">
    <name type="scientific">Gasterosteus aculeatus aculeatus</name>
    <name type="common">three-spined stickleback</name>
    <dbReference type="NCBI Taxonomy" id="481459"/>
    <lineage>
        <taxon>Eukaryota</taxon>
        <taxon>Metazoa</taxon>
        <taxon>Chordata</taxon>
        <taxon>Craniata</taxon>
        <taxon>Vertebrata</taxon>
        <taxon>Euteleostomi</taxon>
        <taxon>Actinopterygii</taxon>
        <taxon>Neopterygii</taxon>
        <taxon>Teleostei</taxon>
        <taxon>Neoteleostei</taxon>
        <taxon>Acanthomorphata</taxon>
        <taxon>Eupercaria</taxon>
        <taxon>Perciformes</taxon>
        <taxon>Cottioidei</taxon>
        <taxon>Gasterosteales</taxon>
        <taxon>Gasterosteidae</taxon>
        <taxon>Gasterosteus</taxon>
    </lineage>
</organism>
<feature type="signal peptide" evidence="1">
    <location>
        <begin position="1"/>
        <end position="19"/>
    </location>
</feature>
<evidence type="ECO:0000313" key="3">
    <source>
        <dbReference type="Proteomes" id="UP000007635"/>
    </source>
</evidence>
<keyword evidence="3" id="KW-1185">Reference proteome</keyword>
<dbReference type="Proteomes" id="UP000007635">
    <property type="component" value="Chromosome V"/>
</dbReference>
<keyword evidence="1" id="KW-0732">Signal</keyword>
<evidence type="ECO:0000313" key="2">
    <source>
        <dbReference type="Ensembl" id="ENSGACP00000057909.1"/>
    </source>
</evidence>
<name>A0AAQ4R2T8_GASAC</name>
<protein>
    <recommendedName>
        <fullName evidence="4">UPAR/Ly6 domain-containing protein</fullName>
    </recommendedName>
</protein>